<dbReference type="Proteomes" id="UP000586042">
    <property type="component" value="Unassembled WGS sequence"/>
</dbReference>
<protein>
    <submittedName>
        <fullName evidence="2">Uncharacterized protein</fullName>
    </submittedName>
</protein>
<reference evidence="2 3" key="1">
    <citation type="submission" date="2020-06" db="EMBL/GenBank/DDBJ databases">
        <title>Nonomuraea sp. SMC257, a novel actinomycete isolated from soil.</title>
        <authorList>
            <person name="Chanama M."/>
        </authorList>
    </citation>
    <scope>NUCLEOTIDE SEQUENCE [LARGE SCALE GENOMIC DNA]</scope>
    <source>
        <strain evidence="2 3">SMC257</strain>
    </source>
</reference>
<sequence length="51" mass="5460">MHKKTRYARVVNASIQCRATEQRLVIGGGTQGEPGPQGPQGPEGEMPTPRS</sequence>
<keyword evidence="3" id="KW-1185">Reference proteome</keyword>
<proteinExistence type="predicted"/>
<evidence type="ECO:0000313" key="3">
    <source>
        <dbReference type="Proteomes" id="UP000586042"/>
    </source>
</evidence>
<dbReference type="RefSeq" id="WP_175589896.1">
    <property type="nucleotide sequence ID" value="NZ_JABWGN010000005.1"/>
</dbReference>
<organism evidence="2 3">
    <name type="scientific">Nonomuraea montanisoli</name>
    <dbReference type="NCBI Taxonomy" id="2741721"/>
    <lineage>
        <taxon>Bacteria</taxon>
        <taxon>Bacillati</taxon>
        <taxon>Actinomycetota</taxon>
        <taxon>Actinomycetes</taxon>
        <taxon>Streptosporangiales</taxon>
        <taxon>Streptosporangiaceae</taxon>
        <taxon>Nonomuraea</taxon>
    </lineage>
</organism>
<feature type="region of interest" description="Disordered" evidence="1">
    <location>
        <begin position="22"/>
        <end position="51"/>
    </location>
</feature>
<evidence type="ECO:0000256" key="1">
    <source>
        <dbReference type="SAM" id="MobiDB-lite"/>
    </source>
</evidence>
<gene>
    <name evidence="2" type="ORF">HTZ77_13510</name>
</gene>
<dbReference type="AlphaFoldDB" id="A0A7Y6I8R7"/>
<feature type="compositionally biased region" description="Low complexity" evidence="1">
    <location>
        <begin position="40"/>
        <end position="51"/>
    </location>
</feature>
<comment type="caution">
    <text evidence="2">The sequence shown here is derived from an EMBL/GenBank/DDBJ whole genome shotgun (WGS) entry which is preliminary data.</text>
</comment>
<evidence type="ECO:0000313" key="2">
    <source>
        <dbReference type="EMBL" id="NUW32439.1"/>
    </source>
</evidence>
<name>A0A7Y6I8R7_9ACTN</name>
<dbReference type="EMBL" id="JABWGN010000005">
    <property type="protein sequence ID" value="NUW32439.1"/>
    <property type="molecule type" value="Genomic_DNA"/>
</dbReference>
<accession>A0A7Y6I8R7</accession>